<evidence type="ECO:0000256" key="1">
    <source>
        <dbReference type="ARBA" id="ARBA00010617"/>
    </source>
</evidence>
<protein>
    <submittedName>
        <fullName evidence="4">Cytochrome P450</fullName>
    </submittedName>
</protein>
<keyword evidence="5" id="KW-1185">Reference proteome</keyword>
<feature type="compositionally biased region" description="Polar residues" evidence="3">
    <location>
        <begin position="1"/>
        <end position="11"/>
    </location>
</feature>
<dbReference type="InterPro" id="IPR017972">
    <property type="entry name" value="Cyt_P450_CS"/>
</dbReference>
<dbReference type="CDD" id="cd11030">
    <property type="entry name" value="CYP105-like"/>
    <property type="match status" value="1"/>
</dbReference>
<dbReference type="EMBL" id="BAAATR010000016">
    <property type="protein sequence ID" value="GAA2251697.1"/>
    <property type="molecule type" value="Genomic_DNA"/>
</dbReference>
<keyword evidence="2" id="KW-0408">Iron</keyword>
<proteinExistence type="inferred from homology"/>
<organism evidence="4 5">
    <name type="scientific">Kitasatospora cystarginea</name>
    <dbReference type="NCBI Taxonomy" id="58350"/>
    <lineage>
        <taxon>Bacteria</taxon>
        <taxon>Bacillati</taxon>
        <taxon>Actinomycetota</taxon>
        <taxon>Actinomycetes</taxon>
        <taxon>Kitasatosporales</taxon>
        <taxon>Streptomycetaceae</taxon>
        <taxon>Kitasatospora</taxon>
    </lineage>
</organism>
<dbReference type="InterPro" id="IPR002397">
    <property type="entry name" value="Cyt_P450_B"/>
</dbReference>
<dbReference type="InterPro" id="IPR036396">
    <property type="entry name" value="Cyt_P450_sf"/>
</dbReference>
<keyword evidence="2" id="KW-0560">Oxidoreductase</keyword>
<keyword evidence="2" id="KW-0479">Metal-binding</keyword>
<dbReference type="Gene3D" id="1.10.630.10">
    <property type="entry name" value="Cytochrome P450"/>
    <property type="match status" value="1"/>
</dbReference>
<comment type="similarity">
    <text evidence="1 2">Belongs to the cytochrome P450 family.</text>
</comment>
<reference evidence="5" key="1">
    <citation type="journal article" date="2019" name="Int. J. Syst. Evol. Microbiol.">
        <title>The Global Catalogue of Microorganisms (GCM) 10K type strain sequencing project: providing services to taxonomists for standard genome sequencing and annotation.</title>
        <authorList>
            <consortium name="The Broad Institute Genomics Platform"/>
            <consortium name="The Broad Institute Genome Sequencing Center for Infectious Disease"/>
            <person name="Wu L."/>
            <person name="Ma J."/>
        </authorList>
    </citation>
    <scope>NUCLEOTIDE SEQUENCE [LARGE SCALE GENOMIC DNA]</scope>
    <source>
        <strain evidence="5">JCM 7356</strain>
    </source>
</reference>
<dbReference type="Proteomes" id="UP001500305">
    <property type="component" value="Unassembled WGS sequence"/>
</dbReference>
<dbReference type="RefSeq" id="WP_344637662.1">
    <property type="nucleotide sequence ID" value="NZ_BAAATR010000016.1"/>
</dbReference>
<dbReference type="PRINTS" id="PR00385">
    <property type="entry name" value="P450"/>
</dbReference>
<dbReference type="PANTHER" id="PTHR46696">
    <property type="entry name" value="P450, PUTATIVE (EUROFUNG)-RELATED"/>
    <property type="match status" value="1"/>
</dbReference>
<keyword evidence="2" id="KW-0349">Heme</keyword>
<gene>
    <name evidence="4" type="ORF">GCM10010430_38540</name>
</gene>
<dbReference type="Pfam" id="PF00067">
    <property type="entry name" value="p450"/>
    <property type="match status" value="1"/>
</dbReference>
<keyword evidence="2" id="KW-0503">Monooxygenase</keyword>
<dbReference type="InterPro" id="IPR001128">
    <property type="entry name" value="Cyt_P450"/>
</dbReference>
<dbReference type="PRINTS" id="PR00359">
    <property type="entry name" value="BP450"/>
</dbReference>
<dbReference type="SUPFAM" id="SSF48264">
    <property type="entry name" value="Cytochrome P450"/>
    <property type="match status" value="1"/>
</dbReference>
<feature type="region of interest" description="Disordered" evidence="3">
    <location>
        <begin position="1"/>
        <end position="26"/>
    </location>
</feature>
<dbReference type="PANTHER" id="PTHR46696:SF1">
    <property type="entry name" value="CYTOCHROME P450 YJIB-RELATED"/>
    <property type="match status" value="1"/>
</dbReference>
<sequence>MTSAVNGTTDSPPAVPADRGTCPFAPPPTYEQVHRTAGPISRVSLWDGSPCWLLTGHRQARFALGDRRFSADARLPGFPFLLPGRRELVLRTTPTFLRMDDPAHARQRRLLTGDFIIKRVEAMRPQIQQIVDQALDRMVAHGGPADLVREYALPVPSLVICLLLGVPYRDHEFFQEQSQALLSLSATAAEVEVAQQQLNSYLAELAGRKQREPDDSLLGRLVVRDDVTLEEAAALGVLLLIAGHETTANMTALGTLALLRNPQQAERLRSDPSLIKGAVEELLRYLTIVHLGVPRVALEDVEIDGTLIRAGDGVLCMVSTANRDEAVFTGAERLDVARDARHHLAFGFGIHQCLGQPLARAELQIALQTLLDRLPGLRLAVPFEEIRYRTDMAVYGVHELPVTW</sequence>
<accession>A0ABP5R8P2</accession>
<evidence type="ECO:0000313" key="4">
    <source>
        <dbReference type="EMBL" id="GAA2251697.1"/>
    </source>
</evidence>
<evidence type="ECO:0000256" key="3">
    <source>
        <dbReference type="SAM" id="MobiDB-lite"/>
    </source>
</evidence>
<evidence type="ECO:0000313" key="5">
    <source>
        <dbReference type="Proteomes" id="UP001500305"/>
    </source>
</evidence>
<dbReference type="PROSITE" id="PS00086">
    <property type="entry name" value="CYTOCHROME_P450"/>
    <property type="match status" value="1"/>
</dbReference>
<evidence type="ECO:0000256" key="2">
    <source>
        <dbReference type="RuleBase" id="RU000461"/>
    </source>
</evidence>
<name>A0ABP5R8P2_9ACTN</name>
<comment type="caution">
    <text evidence="4">The sequence shown here is derived from an EMBL/GenBank/DDBJ whole genome shotgun (WGS) entry which is preliminary data.</text>
</comment>